<comment type="caution">
    <text evidence="4">The sequence shown here is derived from an EMBL/GenBank/DDBJ whole genome shotgun (WGS) entry which is preliminary data.</text>
</comment>
<evidence type="ECO:0000256" key="3">
    <source>
        <dbReference type="SAM" id="SignalP"/>
    </source>
</evidence>
<gene>
    <name evidence="4" type="ORF">GCM10009810_01050</name>
</gene>
<evidence type="ECO:0000256" key="1">
    <source>
        <dbReference type="SAM" id="MobiDB-lite"/>
    </source>
</evidence>
<feature type="compositionally biased region" description="Polar residues" evidence="1">
    <location>
        <begin position="253"/>
        <end position="264"/>
    </location>
</feature>
<keyword evidence="2" id="KW-1133">Transmembrane helix</keyword>
<keyword evidence="3" id="KW-0732">Signal</keyword>
<feature type="region of interest" description="Disordered" evidence="1">
    <location>
        <begin position="233"/>
        <end position="312"/>
    </location>
</feature>
<dbReference type="EMBL" id="BAAAPN010000003">
    <property type="protein sequence ID" value="GAA1744188.1"/>
    <property type="molecule type" value="Genomic_DNA"/>
</dbReference>
<feature type="signal peptide" evidence="3">
    <location>
        <begin position="1"/>
        <end position="25"/>
    </location>
</feature>
<reference evidence="4 5" key="1">
    <citation type="journal article" date="2019" name="Int. J. Syst. Evol. Microbiol.">
        <title>The Global Catalogue of Microorganisms (GCM) 10K type strain sequencing project: providing services to taxonomists for standard genome sequencing and annotation.</title>
        <authorList>
            <consortium name="The Broad Institute Genomics Platform"/>
            <consortium name="The Broad Institute Genome Sequencing Center for Infectious Disease"/>
            <person name="Wu L."/>
            <person name="Ma J."/>
        </authorList>
    </citation>
    <scope>NUCLEOTIDE SEQUENCE [LARGE SCALE GENOMIC DNA]</scope>
    <source>
        <strain evidence="4 5">JCM 15591</strain>
    </source>
</reference>
<feature type="compositionally biased region" description="Low complexity" evidence="1">
    <location>
        <begin position="291"/>
        <end position="312"/>
    </location>
</feature>
<proteinExistence type="predicted"/>
<dbReference type="SUPFAM" id="SSF75011">
    <property type="entry name" value="3-carboxy-cis,cis-mucoante lactonizing enzyme"/>
    <property type="match status" value="1"/>
</dbReference>
<evidence type="ECO:0000313" key="4">
    <source>
        <dbReference type="EMBL" id="GAA1744188.1"/>
    </source>
</evidence>
<dbReference type="RefSeq" id="WP_344060573.1">
    <property type="nucleotide sequence ID" value="NZ_BAAAPN010000003.1"/>
</dbReference>
<organism evidence="4 5">
    <name type="scientific">Nostocoides vanveenii</name>
    <dbReference type="NCBI Taxonomy" id="330835"/>
    <lineage>
        <taxon>Bacteria</taxon>
        <taxon>Bacillati</taxon>
        <taxon>Actinomycetota</taxon>
        <taxon>Actinomycetes</taxon>
        <taxon>Micrococcales</taxon>
        <taxon>Intrasporangiaceae</taxon>
        <taxon>Nostocoides</taxon>
    </lineage>
</organism>
<keyword evidence="5" id="KW-1185">Reference proteome</keyword>
<keyword evidence="2" id="KW-0812">Transmembrane</keyword>
<protein>
    <recommendedName>
        <fullName evidence="6">Esterase-like activity of phytase family protein</fullName>
    </recommendedName>
</protein>
<dbReference type="Proteomes" id="UP001501475">
    <property type="component" value="Unassembled WGS sequence"/>
</dbReference>
<keyword evidence="2" id="KW-0472">Membrane</keyword>
<feature type="chain" id="PRO_5047041482" description="Esterase-like activity of phytase family protein" evidence="3">
    <location>
        <begin position="26"/>
        <end position="346"/>
    </location>
</feature>
<evidence type="ECO:0008006" key="6">
    <source>
        <dbReference type="Google" id="ProtNLM"/>
    </source>
</evidence>
<evidence type="ECO:0000256" key="2">
    <source>
        <dbReference type="SAM" id="Phobius"/>
    </source>
</evidence>
<sequence>MHIGRIAAGLLAPFALLSAGGPAGAQDGNAVELVGEFARWEEKRIAESSGLLWWRDRLITTNDSGDEAVLYVADRTGRETARLRYADSDPTDVEALALGPDGTIWVGDIGDNAQQRSTITVVRVPSPPLDHDDHVSGTRYDLRYPDGPHNAEALLVHPTTGALYVVTKALVGAIYRAPQPLRADGVNALAYVGPAPAIVTDATFAPAGAQVYLRGYASLTVLDYPDFTLRATWPTPAQPQGEGLANGPDGTLLASTEGSRSAIQQWRMPPLPAPVGATGASPTPPSPAPTASPAAARIAPESSAPEAPGSTADARRWRGIAPALALAVAAAGALGALRNRRRREHF</sequence>
<feature type="transmembrane region" description="Helical" evidence="2">
    <location>
        <begin position="317"/>
        <end position="337"/>
    </location>
</feature>
<evidence type="ECO:0000313" key="5">
    <source>
        <dbReference type="Proteomes" id="UP001501475"/>
    </source>
</evidence>
<name>A0ABN2JYX3_9MICO</name>
<accession>A0ABN2JYX3</accession>